<sequence>MEVRSGTDVYLQAVKDPTPEKVYAQGCCDPVGSLHWSRLLAELVDLWREEPNLEQLRSGMMEQLWCPARVNPPLLSISHAAGTPVSPVQIADHGSPCEFVLRNRQEKDGLLALQDFHSLE</sequence>
<dbReference type="AlphaFoldDB" id="A0A2I0U076"/>
<name>A0A2I0U076_LIMLA</name>
<gene>
    <name evidence="1" type="ORF">llap_10218</name>
</gene>
<keyword evidence="2" id="KW-1185">Reference proteome</keyword>
<organism evidence="1 2">
    <name type="scientific">Limosa lapponica baueri</name>
    <dbReference type="NCBI Taxonomy" id="1758121"/>
    <lineage>
        <taxon>Eukaryota</taxon>
        <taxon>Metazoa</taxon>
        <taxon>Chordata</taxon>
        <taxon>Craniata</taxon>
        <taxon>Vertebrata</taxon>
        <taxon>Euteleostomi</taxon>
        <taxon>Archelosauria</taxon>
        <taxon>Archosauria</taxon>
        <taxon>Dinosauria</taxon>
        <taxon>Saurischia</taxon>
        <taxon>Theropoda</taxon>
        <taxon>Coelurosauria</taxon>
        <taxon>Aves</taxon>
        <taxon>Neognathae</taxon>
        <taxon>Neoaves</taxon>
        <taxon>Charadriiformes</taxon>
        <taxon>Scolopacidae</taxon>
        <taxon>Limosa</taxon>
    </lineage>
</organism>
<accession>A0A2I0U076</accession>
<reference evidence="2" key="1">
    <citation type="submission" date="2017-11" db="EMBL/GenBank/DDBJ databases">
        <authorList>
            <person name="Lima N.C."/>
            <person name="Parody-Merino A.M."/>
            <person name="Battley P.F."/>
            <person name="Fidler A.E."/>
            <person name="Prosdocimi F."/>
        </authorList>
    </citation>
    <scope>NUCLEOTIDE SEQUENCE [LARGE SCALE GENOMIC DNA]</scope>
</reference>
<dbReference type="Proteomes" id="UP000233556">
    <property type="component" value="Unassembled WGS sequence"/>
</dbReference>
<protein>
    <submittedName>
        <fullName evidence="1">Uncharacterized protein</fullName>
    </submittedName>
</protein>
<dbReference type="EMBL" id="KZ506475">
    <property type="protein sequence ID" value="PKU39486.1"/>
    <property type="molecule type" value="Genomic_DNA"/>
</dbReference>
<proteinExistence type="predicted"/>
<evidence type="ECO:0000313" key="2">
    <source>
        <dbReference type="Proteomes" id="UP000233556"/>
    </source>
</evidence>
<evidence type="ECO:0000313" key="1">
    <source>
        <dbReference type="EMBL" id="PKU39486.1"/>
    </source>
</evidence>
<reference evidence="2" key="2">
    <citation type="submission" date="2017-12" db="EMBL/GenBank/DDBJ databases">
        <title>Genome sequence of the Bar-tailed Godwit (Limosa lapponica baueri).</title>
        <authorList>
            <person name="Lima N.C.B."/>
            <person name="Parody-Merino A.M."/>
            <person name="Battley P.F."/>
            <person name="Fidler A.E."/>
            <person name="Prosdocimi F."/>
        </authorList>
    </citation>
    <scope>NUCLEOTIDE SEQUENCE [LARGE SCALE GENOMIC DNA]</scope>
</reference>